<dbReference type="SUPFAM" id="SSF57701">
    <property type="entry name" value="Zn2/Cys6 DNA-binding domain"/>
    <property type="match status" value="1"/>
</dbReference>
<keyword evidence="5" id="KW-1185">Reference proteome</keyword>
<dbReference type="Proteomes" id="UP001600888">
    <property type="component" value="Unassembled WGS sequence"/>
</dbReference>
<feature type="compositionally biased region" description="Polar residues" evidence="2">
    <location>
        <begin position="538"/>
        <end position="554"/>
    </location>
</feature>
<dbReference type="EMBL" id="JBAWTH010000004">
    <property type="protein sequence ID" value="KAL2292205.1"/>
    <property type="molecule type" value="Genomic_DNA"/>
</dbReference>
<feature type="compositionally biased region" description="Low complexity" evidence="2">
    <location>
        <begin position="58"/>
        <end position="73"/>
    </location>
</feature>
<dbReference type="PROSITE" id="PS00463">
    <property type="entry name" value="ZN2_CY6_FUNGAL_1"/>
    <property type="match status" value="1"/>
</dbReference>
<reference evidence="4 5" key="1">
    <citation type="submission" date="2024-03" db="EMBL/GenBank/DDBJ databases">
        <title>A high-quality draft genome sequence of Diaporthe vaccinii, a causative agent of upright dieback and viscid rot disease in cranberry plants.</title>
        <authorList>
            <person name="Sarrasin M."/>
            <person name="Lang B.F."/>
            <person name="Burger G."/>
        </authorList>
    </citation>
    <scope>NUCLEOTIDE SEQUENCE [LARGE SCALE GENOMIC DNA]</scope>
    <source>
        <strain evidence="4 5">IS7</strain>
    </source>
</reference>
<proteinExistence type="predicted"/>
<protein>
    <recommendedName>
        <fullName evidence="3">Zn(2)-C6 fungal-type domain-containing protein</fullName>
    </recommendedName>
</protein>
<dbReference type="InterPro" id="IPR021858">
    <property type="entry name" value="Fun_TF"/>
</dbReference>
<organism evidence="4 5">
    <name type="scientific">Diaporthe vaccinii</name>
    <dbReference type="NCBI Taxonomy" id="105482"/>
    <lineage>
        <taxon>Eukaryota</taxon>
        <taxon>Fungi</taxon>
        <taxon>Dikarya</taxon>
        <taxon>Ascomycota</taxon>
        <taxon>Pezizomycotina</taxon>
        <taxon>Sordariomycetes</taxon>
        <taxon>Sordariomycetidae</taxon>
        <taxon>Diaporthales</taxon>
        <taxon>Diaporthaceae</taxon>
        <taxon>Diaporthe</taxon>
        <taxon>Diaporthe eres species complex</taxon>
    </lineage>
</organism>
<accession>A0ABR4FBX6</accession>
<dbReference type="PANTHER" id="PTHR37540:SF9">
    <property type="entry name" value="ZN(2)-C6 FUNGAL-TYPE DOMAIN-CONTAINING PROTEIN"/>
    <property type="match status" value="1"/>
</dbReference>
<dbReference type="PROSITE" id="PS50048">
    <property type="entry name" value="ZN2_CY6_FUNGAL_2"/>
    <property type="match status" value="1"/>
</dbReference>
<evidence type="ECO:0000256" key="2">
    <source>
        <dbReference type="SAM" id="MobiDB-lite"/>
    </source>
</evidence>
<feature type="region of interest" description="Disordered" evidence="2">
    <location>
        <begin position="48"/>
        <end position="73"/>
    </location>
</feature>
<dbReference type="CDD" id="cd00067">
    <property type="entry name" value="GAL4"/>
    <property type="match status" value="1"/>
</dbReference>
<dbReference type="SMART" id="SM00066">
    <property type="entry name" value="GAL4"/>
    <property type="match status" value="1"/>
</dbReference>
<evidence type="ECO:0000313" key="5">
    <source>
        <dbReference type="Proteomes" id="UP001600888"/>
    </source>
</evidence>
<dbReference type="InterPro" id="IPR036864">
    <property type="entry name" value="Zn2-C6_fun-type_DNA-bd_sf"/>
</dbReference>
<feature type="compositionally biased region" description="Basic and acidic residues" evidence="2">
    <location>
        <begin position="48"/>
        <end position="57"/>
    </location>
</feature>
<dbReference type="InterPro" id="IPR001138">
    <property type="entry name" value="Zn2Cys6_DnaBD"/>
</dbReference>
<evidence type="ECO:0000256" key="1">
    <source>
        <dbReference type="ARBA" id="ARBA00023242"/>
    </source>
</evidence>
<comment type="caution">
    <text evidence="4">The sequence shown here is derived from an EMBL/GenBank/DDBJ whole genome shotgun (WGS) entry which is preliminary data.</text>
</comment>
<sequence length="704" mass="77926">MSDSTTRSQRSERTPTSCGECRRRKQRCNQAQPCGNCARRYPPPVCEYKTHNQRHSDGPGPSGQSLASSPGLLPLPFSGDEHVALAGVDQPLLPPRAALSLQQVPWSPVIQSPAYWSSMDFDSQYQLQSPAASINQRQQSLWAPVCPEALSPLAATACSFDCEIHTEAHHDALVLLNRRNQLPAQFIHGWQPTRTDEIMLWFVQQEHVPSSSSLVCADGQVHQPALPTRQDGEMLRIFVDFISRFKASLDGEPDPASNLYTKHYVPFCLHNPMLAQIAIYTAACFINETCPNVVDDTTAMTRKGDAICMLETHLRTMGSTTDEAIAGVMQLILNEWYWGGRKELEAHLGGLREMVRSRGGLANLGLSGLLAKLIIMTDITIALSLEIEPHLQEDLPFESPEATHVPFRVFLNTPLVSPLVPFKTCAEPLKLHDTTARILDDMRFLIGLVLSLPADCSQKDLQKLQTTSTWIYDRISGLPEEAEAVPQHRASEGLIIPSPSTTSAFGPPPPQSIRRASSAASPRVLPEHNHGPGFFYSREQQPSPRQRTVFQGSSMPDHHAARPPQPLQPEPEDAAAAAPTVPDVIYQAVRQAALVYARAIMLRRPLRDPRVCSAEDFVRLWTTVWRVPLRAWKALLGVFMWVVLCVTPASAGTPHERFVRNCLEVGLVQMGLESWEVAEKGMDGALRLVRWLACRDGRPVGQGT</sequence>
<dbReference type="PANTHER" id="PTHR37540">
    <property type="entry name" value="TRANSCRIPTION FACTOR (ACR-2), PUTATIVE-RELATED-RELATED"/>
    <property type="match status" value="1"/>
</dbReference>
<name>A0ABR4FBX6_9PEZI</name>
<evidence type="ECO:0000259" key="3">
    <source>
        <dbReference type="PROSITE" id="PS50048"/>
    </source>
</evidence>
<dbReference type="Pfam" id="PF11951">
    <property type="entry name" value="Fungal_trans_2"/>
    <property type="match status" value="1"/>
</dbReference>
<feature type="region of interest" description="Disordered" evidence="2">
    <location>
        <begin position="494"/>
        <end position="576"/>
    </location>
</feature>
<dbReference type="Gene3D" id="4.10.240.10">
    <property type="entry name" value="Zn(2)-C6 fungal-type DNA-binding domain"/>
    <property type="match status" value="1"/>
</dbReference>
<feature type="domain" description="Zn(2)-C6 fungal-type" evidence="3">
    <location>
        <begin position="17"/>
        <end position="48"/>
    </location>
</feature>
<feature type="region of interest" description="Disordered" evidence="2">
    <location>
        <begin position="1"/>
        <end position="22"/>
    </location>
</feature>
<keyword evidence="1" id="KW-0539">Nucleus</keyword>
<evidence type="ECO:0000313" key="4">
    <source>
        <dbReference type="EMBL" id="KAL2292205.1"/>
    </source>
</evidence>
<dbReference type="Pfam" id="PF00172">
    <property type="entry name" value="Zn_clus"/>
    <property type="match status" value="1"/>
</dbReference>
<gene>
    <name evidence="4" type="ORF">FJTKL_10838</name>
</gene>
<feature type="compositionally biased region" description="Low complexity" evidence="2">
    <location>
        <begin position="512"/>
        <end position="523"/>
    </location>
</feature>